<name>A0ABW2CEY2_9ACTN</name>
<keyword evidence="3" id="KW-1185">Reference proteome</keyword>
<proteinExistence type="predicted"/>
<organism evidence="2 3">
    <name type="scientific">Actinomadura yumaensis</name>
    <dbReference type="NCBI Taxonomy" id="111807"/>
    <lineage>
        <taxon>Bacteria</taxon>
        <taxon>Bacillati</taxon>
        <taxon>Actinomycetota</taxon>
        <taxon>Actinomycetes</taxon>
        <taxon>Streptosporangiales</taxon>
        <taxon>Thermomonosporaceae</taxon>
        <taxon>Actinomadura</taxon>
    </lineage>
</organism>
<dbReference type="InterPro" id="IPR007278">
    <property type="entry name" value="DUF397"/>
</dbReference>
<gene>
    <name evidence="2" type="ORF">ACFQKB_11330</name>
</gene>
<evidence type="ECO:0000313" key="3">
    <source>
        <dbReference type="Proteomes" id="UP001596380"/>
    </source>
</evidence>
<reference evidence="3" key="1">
    <citation type="journal article" date="2019" name="Int. J. Syst. Evol. Microbiol.">
        <title>The Global Catalogue of Microorganisms (GCM) 10K type strain sequencing project: providing services to taxonomists for standard genome sequencing and annotation.</title>
        <authorList>
            <consortium name="The Broad Institute Genomics Platform"/>
            <consortium name="The Broad Institute Genome Sequencing Center for Infectious Disease"/>
            <person name="Wu L."/>
            <person name="Ma J."/>
        </authorList>
    </citation>
    <scope>NUCLEOTIDE SEQUENCE [LARGE SCALE GENOMIC DNA]</scope>
    <source>
        <strain evidence="3">JCM 3369</strain>
    </source>
</reference>
<sequence length="69" mass="7430">MTSRERYAGWRKSSYSGTGNNCVEAGRVGERRVGVRDSASGGAGPGLEFAETAWAAFLDAVRMGRHRLP</sequence>
<feature type="domain" description="DUF397" evidence="1">
    <location>
        <begin position="8"/>
        <end position="62"/>
    </location>
</feature>
<evidence type="ECO:0000259" key="1">
    <source>
        <dbReference type="Pfam" id="PF04149"/>
    </source>
</evidence>
<dbReference type="EMBL" id="JBHSXS010000005">
    <property type="protein sequence ID" value="MFC6880352.1"/>
    <property type="molecule type" value="Genomic_DNA"/>
</dbReference>
<protein>
    <submittedName>
        <fullName evidence="2">DUF397 domain-containing protein</fullName>
    </submittedName>
</protein>
<comment type="caution">
    <text evidence="2">The sequence shown here is derived from an EMBL/GenBank/DDBJ whole genome shotgun (WGS) entry which is preliminary data.</text>
</comment>
<dbReference type="Pfam" id="PF04149">
    <property type="entry name" value="DUF397"/>
    <property type="match status" value="1"/>
</dbReference>
<dbReference type="Proteomes" id="UP001596380">
    <property type="component" value="Unassembled WGS sequence"/>
</dbReference>
<evidence type="ECO:0000313" key="2">
    <source>
        <dbReference type="EMBL" id="MFC6880352.1"/>
    </source>
</evidence>
<dbReference type="RefSeq" id="WP_160821022.1">
    <property type="nucleotide sequence ID" value="NZ_JBHSXE010000001.1"/>
</dbReference>
<accession>A0ABW2CEY2</accession>